<name>A0A9J5YPQ1_SOLCO</name>
<evidence type="ECO:0000313" key="1">
    <source>
        <dbReference type="EMBL" id="KAG5602449.1"/>
    </source>
</evidence>
<dbReference type="AlphaFoldDB" id="A0A9J5YPQ1"/>
<comment type="caution">
    <text evidence="1">The sequence shown here is derived from an EMBL/GenBank/DDBJ whole genome shotgun (WGS) entry which is preliminary data.</text>
</comment>
<gene>
    <name evidence="1" type="ORF">H5410_033819</name>
</gene>
<reference evidence="1 2" key="1">
    <citation type="submission" date="2020-09" db="EMBL/GenBank/DDBJ databases">
        <title>De no assembly of potato wild relative species, Solanum commersonii.</title>
        <authorList>
            <person name="Cho K."/>
        </authorList>
    </citation>
    <scope>NUCLEOTIDE SEQUENCE [LARGE SCALE GENOMIC DNA]</scope>
    <source>
        <strain evidence="1">LZ3.2</strain>
        <tissue evidence="1">Leaf</tissue>
    </source>
</reference>
<dbReference type="Proteomes" id="UP000824120">
    <property type="component" value="Chromosome 6"/>
</dbReference>
<dbReference type="EMBL" id="JACXVP010000006">
    <property type="protein sequence ID" value="KAG5602449.1"/>
    <property type="molecule type" value="Genomic_DNA"/>
</dbReference>
<protein>
    <submittedName>
        <fullName evidence="1">Uncharacterized protein</fullName>
    </submittedName>
</protein>
<organism evidence="1 2">
    <name type="scientific">Solanum commersonii</name>
    <name type="common">Commerson's wild potato</name>
    <name type="synonym">Commerson's nightshade</name>
    <dbReference type="NCBI Taxonomy" id="4109"/>
    <lineage>
        <taxon>Eukaryota</taxon>
        <taxon>Viridiplantae</taxon>
        <taxon>Streptophyta</taxon>
        <taxon>Embryophyta</taxon>
        <taxon>Tracheophyta</taxon>
        <taxon>Spermatophyta</taxon>
        <taxon>Magnoliopsida</taxon>
        <taxon>eudicotyledons</taxon>
        <taxon>Gunneridae</taxon>
        <taxon>Pentapetalae</taxon>
        <taxon>asterids</taxon>
        <taxon>lamiids</taxon>
        <taxon>Solanales</taxon>
        <taxon>Solanaceae</taxon>
        <taxon>Solanoideae</taxon>
        <taxon>Solaneae</taxon>
        <taxon>Solanum</taxon>
    </lineage>
</organism>
<evidence type="ECO:0000313" key="2">
    <source>
        <dbReference type="Proteomes" id="UP000824120"/>
    </source>
</evidence>
<accession>A0A9J5YPQ1</accession>
<proteinExistence type="predicted"/>
<keyword evidence="2" id="KW-1185">Reference proteome</keyword>
<sequence length="85" mass="9689">MSKKPEHTPRKSSRLVKASSTIEIEAPTFNILTQTLLPNKNASPAIKVVTTQKKKQIMEKEKKSEAKNMLRMLAIILHQNHENQI</sequence>